<feature type="domain" description="25S rRNA (uridine-N(3))-methyltransferase BMT5-like" evidence="1">
    <location>
        <begin position="26"/>
        <end position="191"/>
    </location>
</feature>
<dbReference type="GO" id="GO:0070475">
    <property type="term" value="P:rRNA base methylation"/>
    <property type="evidence" value="ECO:0007669"/>
    <property type="project" value="InterPro"/>
</dbReference>
<comment type="caution">
    <text evidence="2">The sequence shown here is derived from an EMBL/GenBank/DDBJ whole genome shotgun (WGS) entry which is preliminary data.</text>
</comment>
<keyword evidence="3" id="KW-1185">Reference proteome</keyword>
<dbReference type="GO" id="GO:0070042">
    <property type="term" value="F:rRNA (uridine-N3-)-methyltransferase activity"/>
    <property type="evidence" value="ECO:0007669"/>
    <property type="project" value="InterPro"/>
</dbReference>
<dbReference type="SUPFAM" id="SSF53335">
    <property type="entry name" value="S-adenosyl-L-methionine-dependent methyltransferases"/>
    <property type="match status" value="1"/>
</dbReference>
<protein>
    <recommendedName>
        <fullName evidence="1">25S rRNA (uridine-N(3))-methyltransferase BMT5-like domain-containing protein</fullName>
    </recommendedName>
</protein>
<dbReference type="EMBL" id="JAUHHV010000008">
    <property type="protein sequence ID" value="KAK1415470.1"/>
    <property type="molecule type" value="Genomic_DNA"/>
</dbReference>
<name>A0AAD8NGU1_TARER</name>
<gene>
    <name evidence="2" type="ORF">QVD17_31252</name>
</gene>
<reference evidence="2" key="1">
    <citation type="journal article" date="2023" name="bioRxiv">
        <title>Improved chromosome-level genome assembly for marigold (Tagetes erecta).</title>
        <authorList>
            <person name="Jiang F."/>
            <person name="Yuan L."/>
            <person name="Wang S."/>
            <person name="Wang H."/>
            <person name="Xu D."/>
            <person name="Wang A."/>
            <person name="Fan W."/>
        </authorList>
    </citation>
    <scope>NUCLEOTIDE SEQUENCE</scope>
    <source>
        <strain evidence="2">WSJ</strain>
        <tissue evidence="2">Leaf</tissue>
    </source>
</reference>
<proteinExistence type="predicted"/>
<dbReference type="AlphaFoldDB" id="A0AAD8NGU1"/>
<dbReference type="Pfam" id="PF10354">
    <property type="entry name" value="BMT5-like"/>
    <property type="match status" value="1"/>
</dbReference>
<evidence type="ECO:0000313" key="2">
    <source>
        <dbReference type="EMBL" id="KAK1415470.1"/>
    </source>
</evidence>
<dbReference type="GO" id="GO:0005737">
    <property type="term" value="C:cytoplasm"/>
    <property type="evidence" value="ECO:0007669"/>
    <property type="project" value="TreeGrafter"/>
</dbReference>
<organism evidence="2 3">
    <name type="scientific">Tagetes erecta</name>
    <name type="common">African marigold</name>
    <dbReference type="NCBI Taxonomy" id="13708"/>
    <lineage>
        <taxon>Eukaryota</taxon>
        <taxon>Viridiplantae</taxon>
        <taxon>Streptophyta</taxon>
        <taxon>Embryophyta</taxon>
        <taxon>Tracheophyta</taxon>
        <taxon>Spermatophyta</taxon>
        <taxon>Magnoliopsida</taxon>
        <taxon>eudicotyledons</taxon>
        <taxon>Gunneridae</taxon>
        <taxon>Pentapetalae</taxon>
        <taxon>asterids</taxon>
        <taxon>campanulids</taxon>
        <taxon>Asterales</taxon>
        <taxon>Asteraceae</taxon>
        <taxon>Asteroideae</taxon>
        <taxon>Heliantheae alliance</taxon>
        <taxon>Tageteae</taxon>
        <taxon>Tagetes</taxon>
    </lineage>
</organism>
<dbReference type="InterPro" id="IPR019446">
    <property type="entry name" value="BMT5-like"/>
</dbReference>
<sequence length="324" mass="37571">MAEIDWNYKMNVTKWVKHYSSDHQILLVGEGDFSFSASLVRVFASATNIVATSFDSYDVLKKKYKSARTNLRFLYVNGATLLHEVDAMRMKLHPDLRNRKFDRIIYNFPHAGFCGDEKDQRVINKHRSLVHGFFENASRMLRPGGEVHVSHKTTGPFITWDVENLALRNSLALVECSEFNISDYPGYNNKRGDGSRSDEPFPLGKCSTFKFILSKNSNSTRQPPREILSISGNDGNQLMSSNDYFWIFKEYFDHALSTFGRNDDHLFYSVPIMLGFGFERCKMMNHVNPLNDYLDRLTELWNVSNRRMAYLQKLLLEMDHRDGL</sequence>
<evidence type="ECO:0000259" key="1">
    <source>
        <dbReference type="Pfam" id="PF10354"/>
    </source>
</evidence>
<dbReference type="Gene3D" id="3.40.50.150">
    <property type="entry name" value="Vaccinia Virus protein VP39"/>
    <property type="match status" value="1"/>
</dbReference>
<dbReference type="PANTHER" id="PTHR11538:SF26">
    <property type="entry name" value="FERREDOXIN-FOLD ANTICODON-BINDING DOMAIN-CONTAINING PROTEIN 1"/>
    <property type="match status" value="1"/>
</dbReference>
<dbReference type="Proteomes" id="UP001229421">
    <property type="component" value="Unassembled WGS sequence"/>
</dbReference>
<evidence type="ECO:0000313" key="3">
    <source>
        <dbReference type="Proteomes" id="UP001229421"/>
    </source>
</evidence>
<accession>A0AAD8NGU1</accession>
<dbReference type="PANTHER" id="PTHR11538">
    <property type="entry name" value="PHENYLALANYL-TRNA SYNTHETASE"/>
    <property type="match status" value="1"/>
</dbReference>
<dbReference type="FunFam" id="3.40.50.150:FF:000440">
    <property type="entry name" value="Os09g0479300 protein"/>
    <property type="match status" value="1"/>
</dbReference>
<dbReference type="InterPro" id="IPR029063">
    <property type="entry name" value="SAM-dependent_MTases_sf"/>
</dbReference>